<evidence type="ECO:0000256" key="7">
    <source>
        <dbReference type="ARBA" id="ARBA00022833"/>
    </source>
</evidence>
<dbReference type="InterPro" id="IPR038654">
    <property type="entry name" value="PINIT_sf"/>
</dbReference>
<dbReference type="PANTHER" id="PTHR10782">
    <property type="entry name" value="ZINC FINGER MIZ DOMAIN-CONTAINING PROTEIN"/>
    <property type="match status" value="1"/>
</dbReference>
<dbReference type="Pfam" id="PF14324">
    <property type="entry name" value="PINIT"/>
    <property type="match status" value="1"/>
</dbReference>
<evidence type="ECO:0000256" key="5">
    <source>
        <dbReference type="ARBA" id="ARBA00022771"/>
    </source>
</evidence>
<sequence>MKYATNAWKNRTRLRRTSYVLCGTMDSELSVENGSTSDFDCALVINPPMDIDRLHLLEHIPQVIRHITRTPVSLPAIFQHVQLTTPIRATAPVLARLPLMGPMGPPMELKPIHVIRFKPSPFYRIDQPLNPLVLCQGEFRLQGISYETKCCSGTRKQGRIREAFSALYFYSHPRSVGEVANVSVRLYCTSSTHYAPNSFTNSPVPIEFPPTCEIRVNNKNINASVRGLKKKPGTAPPPNLTPFMSTTKGTLSKVELIYVNNVTPFTPKAAQIDADIEAGPQKMSLKCPASYIRINTPCRSSTCVHPQCFDAENWFSMMEQTTTWACPVCDRTLNTEELIIDMQVTLKYFDDILKCTPDIVEDVIVEANGEWHTEDDKFGSPAWVSTVASRPRPVEKEKKVKAEPDTRAFMDSSAEVVKPKTEEYLVVDSDDDDDDMPLPKAPSRSIPPPRATSSRPQPQVQAAVIDLTLSSDDEGDDLPPPPASTASSPAQSAPPAQISENTGGSFKRKERSPASQPQDVSWKRHRVEHPANGFTGASNDERRSQAQEAPNVNRPAPTSNQNGYAPYSHSSPPAPVRTSEYSPPYGYNQQLRPIPHPYGHSYNGGYVNGNNRYTGYAQSAPYSGEPSHLPFTANGRPPTLPRPTGPGAQNSNNNRDVVHMP</sequence>
<evidence type="ECO:0000256" key="4">
    <source>
        <dbReference type="ARBA" id="ARBA00022723"/>
    </source>
</evidence>
<feature type="domain" description="PINIT" evidence="11">
    <location>
        <begin position="104"/>
        <end position="295"/>
    </location>
</feature>
<organism evidence="12 13">
    <name type="scientific">Thanatephorus cucumeris (strain AG1-IA)</name>
    <name type="common">Rice sheath blight fungus</name>
    <name type="synonym">Rhizoctonia solani</name>
    <dbReference type="NCBI Taxonomy" id="983506"/>
    <lineage>
        <taxon>Eukaryota</taxon>
        <taxon>Fungi</taxon>
        <taxon>Dikarya</taxon>
        <taxon>Basidiomycota</taxon>
        <taxon>Agaricomycotina</taxon>
        <taxon>Agaricomycetes</taxon>
        <taxon>Cantharellales</taxon>
        <taxon>Ceratobasidiaceae</taxon>
        <taxon>Rhizoctonia</taxon>
        <taxon>Rhizoctonia solani AG-1</taxon>
    </lineage>
</organism>
<evidence type="ECO:0000256" key="8">
    <source>
        <dbReference type="PROSITE-ProRule" id="PRU00452"/>
    </source>
</evidence>
<evidence type="ECO:0000259" key="11">
    <source>
        <dbReference type="PROSITE" id="PS51466"/>
    </source>
</evidence>
<accession>L8WU40</accession>
<keyword evidence="13" id="KW-1185">Reference proteome</keyword>
<dbReference type="InterPro" id="IPR004181">
    <property type="entry name" value="Znf_MIZ"/>
</dbReference>
<name>L8WU40_THACA</name>
<keyword evidence="6" id="KW-0833">Ubl conjugation pathway</keyword>
<comment type="similarity">
    <text evidence="2">Belongs to the PIAS family.</text>
</comment>
<reference evidence="12 13" key="1">
    <citation type="journal article" date="2013" name="Nat. Commun.">
        <title>The evolution and pathogenic mechanisms of the rice sheath blight pathogen.</title>
        <authorList>
            <person name="Zheng A."/>
            <person name="Lin R."/>
            <person name="Xu L."/>
            <person name="Qin P."/>
            <person name="Tang C."/>
            <person name="Ai P."/>
            <person name="Zhang D."/>
            <person name="Liu Y."/>
            <person name="Sun Z."/>
            <person name="Feng H."/>
            <person name="Wang Y."/>
            <person name="Chen Y."/>
            <person name="Liang X."/>
            <person name="Fu R."/>
            <person name="Li Q."/>
            <person name="Zhang J."/>
            <person name="Yu X."/>
            <person name="Xie Z."/>
            <person name="Ding L."/>
            <person name="Guan P."/>
            <person name="Tang J."/>
            <person name="Liang Y."/>
            <person name="Wang S."/>
            <person name="Deng Q."/>
            <person name="Li S."/>
            <person name="Zhu J."/>
            <person name="Wang L."/>
            <person name="Liu H."/>
            <person name="Li P."/>
        </authorList>
    </citation>
    <scope>NUCLEOTIDE SEQUENCE [LARGE SCALE GENOMIC DNA]</scope>
    <source>
        <strain evidence="13">AG-1 IA</strain>
    </source>
</reference>
<evidence type="ECO:0000256" key="3">
    <source>
        <dbReference type="ARBA" id="ARBA00022679"/>
    </source>
</evidence>
<keyword evidence="5 8" id="KW-0863">Zinc-finger</keyword>
<comment type="pathway">
    <text evidence="1">Protein modification; protein sumoylation.</text>
</comment>
<feature type="compositionally biased region" description="Polar residues" evidence="9">
    <location>
        <begin position="546"/>
        <end position="563"/>
    </location>
</feature>
<evidence type="ECO:0000256" key="6">
    <source>
        <dbReference type="ARBA" id="ARBA00022786"/>
    </source>
</evidence>
<evidence type="ECO:0000256" key="1">
    <source>
        <dbReference type="ARBA" id="ARBA00004718"/>
    </source>
</evidence>
<dbReference type="GO" id="GO:0008270">
    <property type="term" value="F:zinc ion binding"/>
    <property type="evidence" value="ECO:0007669"/>
    <property type="project" value="UniProtKB-KW"/>
</dbReference>
<evidence type="ECO:0000259" key="10">
    <source>
        <dbReference type="PROSITE" id="PS51044"/>
    </source>
</evidence>
<dbReference type="InterPro" id="IPR013083">
    <property type="entry name" value="Znf_RING/FYVE/PHD"/>
</dbReference>
<keyword evidence="7" id="KW-0862">Zinc</keyword>
<dbReference type="GO" id="GO:0061665">
    <property type="term" value="F:SUMO ligase activity"/>
    <property type="evidence" value="ECO:0007669"/>
    <property type="project" value="TreeGrafter"/>
</dbReference>
<gene>
    <name evidence="12" type="ORF">AG1IA_04459</name>
</gene>
<feature type="domain" description="SP-RING-type" evidence="10">
    <location>
        <begin position="272"/>
        <end position="362"/>
    </location>
</feature>
<feature type="compositionally biased region" description="Low complexity" evidence="9">
    <location>
        <begin position="484"/>
        <end position="499"/>
    </location>
</feature>
<evidence type="ECO:0000256" key="2">
    <source>
        <dbReference type="ARBA" id="ARBA00005383"/>
    </source>
</evidence>
<protein>
    <submittedName>
        <fullName evidence="12">Zf-MIZ domain-containing protein</fullName>
    </submittedName>
</protein>
<dbReference type="Pfam" id="PF02891">
    <property type="entry name" value="zf-MIZ"/>
    <property type="match status" value="1"/>
</dbReference>
<dbReference type="EMBL" id="AFRT01001044">
    <property type="protein sequence ID" value="ELU41525.1"/>
    <property type="molecule type" value="Genomic_DNA"/>
</dbReference>
<comment type="caution">
    <text evidence="12">The sequence shown here is derived from an EMBL/GenBank/DDBJ whole genome shotgun (WGS) entry which is preliminary data.</text>
</comment>
<dbReference type="AlphaFoldDB" id="L8WU40"/>
<dbReference type="GO" id="GO:0016925">
    <property type="term" value="P:protein sumoylation"/>
    <property type="evidence" value="ECO:0007669"/>
    <property type="project" value="UniProtKB-UniPathway"/>
</dbReference>
<dbReference type="InterPro" id="IPR023321">
    <property type="entry name" value="PINIT"/>
</dbReference>
<dbReference type="PROSITE" id="PS51466">
    <property type="entry name" value="PINIT"/>
    <property type="match status" value="1"/>
</dbReference>
<feature type="compositionally biased region" description="Low complexity" evidence="9">
    <location>
        <begin position="598"/>
        <end position="616"/>
    </location>
</feature>
<dbReference type="HOGENOM" id="CLU_415137_0_0_1"/>
<feature type="region of interest" description="Disordered" evidence="9">
    <location>
        <begin position="420"/>
        <end position="661"/>
    </location>
</feature>
<dbReference type="GO" id="GO:0000785">
    <property type="term" value="C:chromatin"/>
    <property type="evidence" value="ECO:0007669"/>
    <property type="project" value="TreeGrafter"/>
</dbReference>
<dbReference type="PANTHER" id="PTHR10782:SF4">
    <property type="entry name" value="TONALLI, ISOFORM E"/>
    <property type="match status" value="1"/>
</dbReference>
<dbReference type="CDD" id="cd16650">
    <property type="entry name" value="SP-RING_PIAS-like"/>
    <property type="match status" value="1"/>
</dbReference>
<dbReference type="Gene3D" id="3.30.40.10">
    <property type="entry name" value="Zinc/RING finger domain, C3HC4 (zinc finger)"/>
    <property type="match status" value="1"/>
</dbReference>
<evidence type="ECO:0000313" key="13">
    <source>
        <dbReference type="Proteomes" id="UP000011668"/>
    </source>
</evidence>
<dbReference type="Proteomes" id="UP000011668">
    <property type="component" value="Unassembled WGS sequence"/>
</dbReference>
<evidence type="ECO:0000256" key="9">
    <source>
        <dbReference type="SAM" id="MobiDB-lite"/>
    </source>
</evidence>
<evidence type="ECO:0000313" key="12">
    <source>
        <dbReference type="EMBL" id="ELU41525.1"/>
    </source>
</evidence>
<proteinExistence type="inferred from homology"/>
<feature type="compositionally biased region" description="Polar residues" evidence="9">
    <location>
        <begin position="451"/>
        <end position="460"/>
    </location>
</feature>
<dbReference type="OrthoDB" id="28127at2759"/>
<dbReference type="Gene3D" id="2.60.120.780">
    <property type="entry name" value="PINIT domain"/>
    <property type="match status" value="1"/>
</dbReference>
<dbReference type="STRING" id="983506.L8WU40"/>
<dbReference type="UniPathway" id="UPA00886"/>
<keyword evidence="4" id="KW-0479">Metal-binding</keyword>
<keyword evidence="3" id="KW-0808">Transferase</keyword>
<dbReference type="PROSITE" id="PS51044">
    <property type="entry name" value="ZF_SP_RING"/>
    <property type="match status" value="1"/>
</dbReference>